<feature type="region of interest" description="Disordered" evidence="1">
    <location>
        <begin position="1"/>
        <end position="186"/>
    </location>
</feature>
<dbReference type="InterPro" id="IPR052189">
    <property type="entry name" value="L-asp_N-monooxygenase_NS-form"/>
</dbReference>
<dbReference type="Gene3D" id="3.50.50.60">
    <property type="entry name" value="FAD/NAD(P)-binding domain"/>
    <property type="match status" value="1"/>
</dbReference>
<name>A0A370AUF9_9ACTN</name>
<protein>
    <submittedName>
        <fullName evidence="3">FAD-binding protein</fullName>
    </submittedName>
</protein>
<comment type="caution">
    <text evidence="3">The sequence shown here is derived from an EMBL/GenBank/DDBJ whole genome shotgun (WGS) entry which is preliminary data.</text>
</comment>
<evidence type="ECO:0000256" key="1">
    <source>
        <dbReference type="SAM" id="MobiDB-lite"/>
    </source>
</evidence>
<evidence type="ECO:0000313" key="4">
    <source>
        <dbReference type="Proteomes" id="UP000253741"/>
    </source>
</evidence>
<dbReference type="PANTHER" id="PTHR40254:SF1">
    <property type="entry name" value="BLR0577 PROTEIN"/>
    <property type="match status" value="1"/>
</dbReference>
<dbReference type="PANTHER" id="PTHR40254">
    <property type="entry name" value="BLR0577 PROTEIN"/>
    <property type="match status" value="1"/>
</dbReference>
<feature type="compositionally biased region" description="Low complexity" evidence="1">
    <location>
        <begin position="38"/>
        <end position="49"/>
    </location>
</feature>
<dbReference type="InterPro" id="IPR036188">
    <property type="entry name" value="FAD/NAD-bd_sf"/>
</dbReference>
<feature type="compositionally biased region" description="Basic residues" evidence="1">
    <location>
        <begin position="56"/>
        <end position="72"/>
    </location>
</feature>
<dbReference type="Pfam" id="PF13454">
    <property type="entry name" value="NAD_binding_9"/>
    <property type="match status" value="1"/>
</dbReference>
<proteinExistence type="predicted"/>
<evidence type="ECO:0000259" key="2">
    <source>
        <dbReference type="Pfam" id="PF13454"/>
    </source>
</evidence>
<reference evidence="3 4" key="1">
    <citation type="submission" date="2018-07" db="EMBL/GenBank/DDBJ databases">
        <title>Streptomyces species from bats.</title>
        <authorList>
            <person name="Dunlap C."/>
        </authorList>
    </citation>
    <scope>NUCLEOTIDE SEQUENCE [LARGE SCALE GENOMIC DNA]</scope>
    <source>
        <strain evidence="3 4">AC230</strain>
    </source>
</reference>
<feature type="compositionally biased region" description="Basic residues" evidence="1">
    <location>
        <begin position="145"/>
        <end position="156"/>
    </location>
</feature>
<dbReference type="EMBL" id="QQNA01000347">
    <property type="protein sequence ID" value="RDG33230.1"/>
    <property type="molecule type" value="Genomic_DNA"/>
</dbReference>
<feature type="compositionally biased region" description="Basic residues" evidence="1">
    <location>
        <begin position="80"/>
        <end position="109"/>
    </location>
</feature>
<gene>
    <name evidence="3" type="ORF">DVH02_31725</name>
</gene>
<accession>A0A370AUF9</accession>
<sequence>MQPARRRPRPVAHRRALHPGGHRGLRPARPRHPRGADPLRGQPPQQERPGGQGTGRARRRLRPRRQVRLPHPRRADAAPRRRRLRRQHRLPRRAGGHRPRHRRHRRGRRAQVLPRGHGAGAPALPGDPHRRRGPRPRPYPPRGHEHPRRPAPHHRAAGGPRLQCRGHHQGPRRESAPGPGGDLGLGSVSVRRPISVAVVGAGPRGTAVLERLIANLGPHGPWAGAPAELHVVEEHTPGAGRVWDPAQPEHLLMNTVAGHATAFPDDTVAMDGPATTGPTLMEWAREHAPGLEPWQHPHRALMGRYLAWAHGRIVRGAAPATRVVPHATRAVGLDELPGGRLRLRLADGTELLADAVVLATGHTDQLPSPEGEALADAAGRHGLLYLPPGHPRETALDALPPGEAVLVRGLALNFFDQLALLTAGRGGRFEPAGPDGLLRYLPSGREPLVLAGSGRGVPYLARNQVPGRMPTGHTLVHFDHAALARLTAREPGTVDFPTEVRPLIAREAAAAWDRVGGPAAGPFDLAAVDRPLTGRKFADRAEFGDWLRGWLRADIAAARTPDRSPLKAAAAAVTAVKGQVRRLVAAGVLSGASYRELEWFRSFGAHLSSGPPASRIAELIALSEAGVVAFVGARPEVGVDTGAGCFTVTSPTTGGPPATARALLDAWLPGQDLAGTADPLLGGLVAAGLARPHTAGTGAAAVATGALDVGADDLRVRTADGRAHPRLFAVGIPVEGVHWNTPIGARARADAEMFRQADILARSALSAAD</sequence>
<evidence type="ECO:0000313" key="3">
    <source>
        <dbReference type="EMBL" id="RDG33230.1"/>
    </source>
</evidence>
<keyword evidence="4" id="KW-1185">Reference proteome</keyword>
<feature type="compositionally biased region" description="Basic residues" evidence="1">
    <location>
        <begin position="1"/>
        <end position="33"/>
    </location>
</feature>
<dbReference type="AlphaFoldDB" id="A0A370AUF9"/>
<organism evidence="3 4">
    <name type="scientific">Streptomyces corynorhini</name>
    <dbReference type="NCBI Taxonomy" id="2282652"/>
    <lineage>
        <taxon>Bacteria</taxon>
        <taxon>Bacillati</taxon>
        <taxon>Actinomycetota</taxon>
        <taxon>Actinomycetes</taxon>
        <taxon>Kitasatosporales</taxon>
        <taxon>Streptomycetaceae</taxon>
        <taxon>Streptomyces</taxon>
    </lineage>
</organism>
<feature type="domain" description="FAD-dependent urate hydroxylase HpyO/Asp monooxygenase CreE-like FAD/NAD(P)-binding" evidence="2">
    <location>
        <begin position="197"/>
        <end position="362"/>
    </location>
</feature>
<dbReference type="InterPro" id="IPR038732">
    <property type="entry name" value="HpyO/CreE_NAD-binding"/>
</dbReference>
<dbReference type="SUPFAM" id="SSF51905">
    <property type="entry name" value="FAD/NAD(P)-binding domain"/>
    <property type="match status" value="1"/>
</dbReference>
<dbReference type="Proteomes" id="UP000253741">
    <property type="component" value="Unassembled WGS sequence"/>
</dbReference>